<name>A0A9D4W6P4_PEA</name>
<organism evidence="1 2">
    <name type="scientific">Pisum sativum</name>
    <name type="common">Garden pea</name>
    <name type="synonym">Lathyrus oleraceus</name>
    <dbReference type="NCBI Taxonomy" id="3888"/>
    <lineage>
        <taxon>Eukaryota</taxon>
        <taxon>Viridiplantae</taxon>
        <taxon>Streptophyta</taxon>
        <taxon>Embryophyta</taxon>
        <taxon>Tracheophyta</taxon>
        <taxon>Spermatophyta</taxon>
        <taxon>Magnoliopsida</taxon>
        <taxon>eudicotyledons</taxon>
        <taxon>Gunneridae</taxon>
        <taxon>Pentapetalae</taxon>
        <taxon>rosids</taxon>
        <taxon>fabids</taxon>
        <taxon>Fabales</taxon>
        <taxon>Fabaceae</taxon>
        <taxon>Papilionoideae</taxon>
        <taxon>50 kb inversion clade</taxon>
        <taxon>NPAAA clade</taxon>
        <taxon>Hologalegina</taxon>
        <taxon>IRL clade</taxon>
        <taxon>Fabeae</taxon>
        <taxon>Lathyrus</taxon>
    </lineage>
</organism>
<dbReference type="Gramene" id="Psat06G0222400-T1">
    <property type="protein sequence ID" value="KAI5395943.1"/>
    <property type="gene ID" value="KIW84_062224"/>
</dbReference>
<dbReference type="Proteomes" id="UP001058974">
    <property type="component" value="Chromosome 6"/>
</dbReference>
<protein>
    <submittedName>
        <fullName evidence="1">Uncharacterized protein</fullName>
    </submittedName>
</protein>
<gene>
    <name evidence="1" type="ORF">KIW84_062224</name>
</gene>
<sequence length="242" mass="27779">MVLNISALNTDGSLISNQEILSTHVIDHFKNLFSSPVGNTIDYDLIKDIIPTLINQDTNQRLNEIPSDLEIKEVVFNLNKDGALRLDNFGAFFFHHFWHIIQYYVIMFLKQFGFNDTFTNWIWIILSSSKISISFTKEVLSRSLTNLVIQNKIKLILGPRGLEVPSHCLFADDVMIFYRVSPSIKELERSIKYFIWSGDLTKSKLVTMAWSKCGPPLVNLIQDQENTNQVDIPLDSIHDSKV</sequence>
<comment type="caution">
    <text evidence="1">The sequence shown here is derived from an EMBL/GenBank/DDBJ whole genome shotgun (WGS) entry which is preliminary data.</text>
</comment>
<keyword evidence="2" id="KW-1185">Reference proteome</keyword>
<evidence type="ECO:0000313" key="1">
    <source>
        <dbReference type="EMBL" id="KAI5395943.1"/>
    </source>
</evidence>
<accession>A0A9D4W6P4</accession>
<proteinExistence type="predicted"/>
<evidence type="ECO:0000313" key="2">
    <source>
        <dbReference type="Proteomes" id="UP001058974"/>
    </source>
</evidence>
<dbReference type="EMBL" id="JAMSHJ010000006">
    <property type="protein sequence ID" value="KAI5395943.1"/>
    <property type="molecule type" value="Genomic_DNA"/>
</dbReference>
<reference evidence="1 2" key="1">
    <citation type="journal article" date="2022" name="Nat. Genet.">
        <title>Improved pea reference genome and pan-genome highlight genomic features and evolutionary characteristics.</title>
        <authorList>
            <person name="Yang T."/>
            <person name="Liu R."/>
            <person name="Luo Y."/>
            <person name="Hu S."/>
            <person name="Wang D."/>
            <person name="Wang C."/>
            <person name="Pandey M.K."/>
            <person name="Ge S."/>
            <person name="Xu Q."/>
            <person name="Li N."/>
            <person name="Li G."/>
            <person name="Huang Y."/>
            <person name="Saxena R.K."/>
            <person name="Ji Y."/>
            <person name="Li M."/>
            <person name="Yan X."/>
            <person name="He Y."/>
            <person name="Liu Y."/>
            <person name="Wang X."/>
            <person name="Xiang C."/>
            <person name="Varshney R.K."/>
            <person name="Ding H."/>
            <person name="Gao S."/>
            <person name="Zong X."/>
        </authorList>
    </citation>
    <scope>NUCLEOTIDE SEQUENCE [LARGE SCALE GENOMIC DNA]</scope>
    <source>
        <strain evidence="1 2">cv. Zhongwan 6</strain>
    </source>
</reference>
<dbReference type="AlphaFoldDB" id="A0A9D4W6P4"/>